<feature type="non-terminal residue" evidence="1">
    <location>
        <position position="1"/>
    </location>
</feature>
<organism evidence="1 2">
    <name type="scientific">Pararge aegeria aegeria</name>
    <dbReference type="NCBI Taxonomy" id="348720"/>
    <lineage>
        <taxon>Eukaryota</taxon>
        <taxon>Metazoa</taxon>
        <taxon>Ecdysozoa</taxon>
        <taxon>Arthropoda</taxon>
        <taxon>Hexapoda</taxon>
        <taxon>Insecta</taxon>
        <taxon>Pterygota</taxon>
        <taxon>Neoptera</taxon>
        <taxon>Endopterygota</taxon>
        <taxon>Lepidoptera</taxon>
        <taxon>Glossata</taxon>
        <taxon>Ditrysia</taxon>
        <taxon>Papilionoidea</taxon>
        <taxon>Nymphalidae</taxon>
        <taxon>Satyrinae</taxon>
        <taxon>Satyrini</taxon>
        <taxon>Parargina</taxon>
        <taxon>Pararge</taxon>
    </lineage>
</organism>
<name>A0A8S4QC56_9NEOP</name>
<evidence type="ECO:0000313" key="2">
    <source>
        <dbReference type="Proteomes" id="UP000838756"/>
    </source>
</evidence>
<evidence type="ECO:0000313" key="1">
    <source>
        <dbReference type="EMBL" id="CAH2207400.1"/>
    </source>
</evidence>
<dbReference type="Proteomes" id="UP000838756">
    <property type="component" value="Unassembled WGS sequence"/>
</dbReference>
<dbReference type="AlphaFoldDB" id="A0A8S4QC56"/>
<gene>
    <name evidence="1" type="primary">jg24563</name>
    <name evidence="1" type="ORF">PAEG_LOCUS22</name>
</gene>
<sequence length="40" mass="3751">PLVLGPRELTGGPPDLVSAGGCGAGWGAAVAAHSVQVAVL</sequence>
<proteinExistence type="predicted"/>
<accession>A0A8S4QC56</accession>
<protein>
    <submittedName>
        <fullName evidence="1">Jg24563 protein</fullName>
    </submittedName>
</protein>
<keyword evidence="2" id="KW-1185">Reference proteome</keyword>
<reference evidence="1" key="1">
    <citation type="submission" date="2022-03" db="EMBL/GenBank/DDBJ databases">
        <authorList>
            <person name="Lindestad O."/>
        </authorList>
    </citation>
    <scope>NUCLEOTIDE SEQUENCE</scope>
</reference>
<comment type="caution">
    <text evidence="1">The sequence shown here is derived from an EMBL/GenBank/DDBJ whole genome shotgun (WGS) entry which is preliminary data.</text>
</comment>
<dbReference type="EMBL" id="CAKXAJ010000089">
    <property type="protein sequence ID" value="CAH2207400.1"/>
    <property type="molecule type" value="Genomic_DNA"/>
</dbReference>